<accession>I6NQ26</accession>
<evidence type="ECO:0000313" key="2">
    <source>
        <dbReference type="Proteomes" id="UP000009001"/>
    </source>
</evidence>
<sequence>MNITATVVVLWLLSAACFCGAWAIIRSAQKKAHMRRRIAERMDAVLSRHKTGGVVPTELPPVTDWFPHDVKPVHEGRYEVRRPTMLNPLGFADYRGGLWYAAGDDSPLALQIVEWRGLSERPA</sequence>
<dbReference type="Proteomes" id="UP000009001">
    <property type="component" value="Segment"/>
</dbReference>
<evidence type="ECO:0000313" key="1">
    <source>
        <dbReference type="EMBL" id="AEX56086.1"/>
    </source>
</evidence>
<gene>
    <name evidence="1" type="ORF">KL1_00051</name>
</gene>
<reference evidence="1 2" key="1">
    <citation type="journal article" date="2012" name="BMC Genomics">
        <title>Comparative analysis of two phenotypically-similar but genomically-distinct Burkholderia cenocepacia-specific bacteriophages.</title>
        <authorList>
            <person name="Lynch K.H."/>
            <person name="Stothard P."/>
            <person name="Dennis J.J."/>
        </authorList>
    </citation>
    <scope>NUCLEOTIDE SEQUENCE [LARGE SCALE GENOMIC DNA]</scope>
</reference>
<keyword evidence="2" id="KW-1185">Reference proteome</keyword>
<name>I6NQ26_9CAUD</name>
<organism evidence="1 2">
    <name type="scientific">Burkholderia phage vB_BceS_KL1</name>
    <dbReference type="NCBI Taxonomy" id="1132026"/>
    <lineage>
        <taxon>Viruses</taxon>
        <taxon>Duplodnaviria</taxon>
        <taxon>Heunggongvirae</taxon>
        <taxon>Uroviricota</taxon>
        <taxon>Caudoviricetes</taxon>
        <taxon>Jondennisvirinae</taxon>
        <taxon>Kilunavirus</taxon>
        <taxon>Kilunavirus KL1</taxon>
    </lineage>
</organism>
<dbReference type="RefSeq" id="YP_006560802.1">
    <property type="nucleotide sequence ID" value="NC_018278.1"/>
</dbReference>
<proteinExistence type="predicted"/>
<protein>
    <submittedName>
        <fullName evidence="1">Uncharacterized protein</fullName>
    </submittedName>
</protein>
<dbReference type="GeneID" id="13405576"/>
<dbReference type="EMBL" id="JF939047">
    <property type="protein sequence ID" value="AEX56086.1"/>
    <property type="molecule type" value="Genomic_DNA"/>
</dbReference>
<dbReference type="KEGG" id="vg:13405576"/>